<evidence type="ECO:0000256" key="2">
    <source>
        <dbReference type="PROSITE-ProRule" id="PRU00110"/>
    </source>
</evidence>
<dbReference type="PROSITE" id="PS50894">
    <property type="entry name" value="HPT"/>
    <property type="match status" value="1"/>
</dbReference>
<evidence type="ECO:0000256" key="1">
    <source>
        <dbReference type="ARBA" id="ARBA00023012"/>
    </source>
</evidence>
<protein>
    <submittedName>
        <fullName evidence="4">Hpt domain-containing protein</fullName>
    </submittedName>
</protein>
<evidence type="ECO:0000313" key="4">
    <source>
        <dbReference type="EMBL" id="MFM0002324.1"/>
    </source>
</evidence>
<dbReference type="Gene3D" id="1.20.120.160">
    <property type="entry name" value="HPT domain"/>
    <property type="match status" value="1"/>
</dbReference>
<comment type="caution">
    <text evidence="4">The sequence shown here is derived from an EMBL/GenBank/DDBJ whole genome shotgun (WGS) entry which is preliminary data.</text>
</comment>
<feature type="modified residue" description="Phosphohistidine" evidence="2">
    <location>
        <position position="191"/>
    </location>
</feature>
<feature type="domain" description="HPt" evidence="3">
    <location>
        <begin position="152"/>
        <end position="241"/>
    </location>
</feature>
<dbReference type="EMBL" id="JAQQEZ010000008">
    <property type="protein sequence ID" value="MFM0002324.1"/>
    <property type="molecule type" value="Genomic_DNA"/>
</dbReference>
<reference evidence="4 5" key="1">
    <citation type="journal article" date="2024" name="Chem. Sci.">
        <title>Discovery of megapolipeptins by genome mining of a Burkholderiales bacteria collection.</title>
        <authorList>
            <person name="Paulo B.S."/>
            <person name="Recchia M.J.J."/>
            <person name="Lee S."/>
            <person name="Fergusson C.H."/>
            <person name="Romanowski S.B."/>
            <person name="Hernandez A."/>
            <person name="Krull N."/>
            <person name="Liu D.Y."/>
            <person name="Cavanagh H."/>
            <person name="Bos A."/>
            <person name="Gray C.A."/>
            <person name="Murphy B.T."/>
            <person name="Linington R.G."/>
            <person name="Eustaquio A.S."/>
        </authorList>
    </citation>
    <scope>NUCLEOTIDE SEQUENCE [LARGE SCALE GENOMIC DNA]</scope>
    <source>
        <strain evidence="4 5">RL17-350-BIC-A</strain>
    </source>
</reference>
<keyword evidence="2" id="KW-0597">Phosphoprotein</keyword>
<keyword evidence="1" id="KW-0902">Two-component regulatory system</keyword>
<accession>A0ABW9AQA8</accession>
<dbReference type="InterPro" id="IPR036641">
    <property type="entry name" value="HPT_dom_sf"/>
</dbReference>
<keyword evidence="5" id="KW-1185">Reference proteome</keyword>
<evidence type="ECO:0000259" key="3">
    <source>
        <dbReference type="PROSITE" id="PS50894"/>
    </source>
</evidence>
<gene>
    <name evidence="4" type="ORF">PQR57_14990</name>
</gene>
<proteinExistence type="predicted"/>
<organism evidence="4 5">
    <name type="scientific">Paraburkholderia dipogonis</name>
    <dbReference type="NCBI Taxonomy" id="1211383"/>
    <lineage>
        <taxon>Bacteria</taxon>
        <taxon>Pseudomonadati</taxon>
        <taxon>Pseudomonadota</taxon>
        <taxon>Betaproteobacteria</taxon>
        <taxon>Burkholderiales</taxon>
        <taxon>Burkholderiaceae</taxon>
        <taxon>Paraburkholderia</taxon>
    </lineage>
</organism>
<dbReference type="InterPro" id="IPR008207">
    <property type="entry name" value="Sig_transdc_His_kin_Hpt_dom"/>
</dbReference>
<evidence type="ECO:0000313" key="5">
    <source>
        <dbReference type="Proteomes" id="UP001629230"/>
    </source>
</evidence>
<sequence length="250" mass="26727">MLNRTVQLSAQGEISLVVWAQSLNSGSQRIFISVVGGADKHAAVAPSQPSAPVAGDSQVAKRLADADACLPLCTLLAQCMHGELSIATSSEKGPRATFNALFAVEQQEPSAGTASGNAQAPFLRNTTQPRDVSASASFEPFESRYLDALSEEGVDLHAFLNNWREAMNEDLERLNALHREGDFDHFHSVLHRLSGAVGLVGARSLMEALRRASTSPLEHSTGSIDALTARARTLVTQLDATSRAYRSTSQ</sequence>
<dbReference type="SUPFAM" id="SSF47226">
    <property type="entry name" value="Histidine-containing phosphotransfer domain, HPT domain"/>
    <property type="match status" value="1"/>
</dbReference>
<dbReference type="RefSeq" id="WP_408177677.1">
    <property type="nucleotide sequence ID" value="NZ_JAQQEZ010000008.1"/>
</dbReference>
<dbReference type="Proteomes" id="UP001629230">
    <property type="component" value="Unassembled WGS sequence"/>
</dbReference>
<dbReference type="Pfam" id="PF01627">
    <property type="entry name" value="Hpt"/>
    <property type="match status" value="1"/>
</dbReference>
<name>A0ABW9AQA8_9BURK</name>